<dbReference type="EMBL" id="KV441548">
    <property type="protein sequence ID" value="OAG13009.1"/>
    <property type="molecule type" value="Genomic_DNA"/>
</dbReference>
<dbReference type="InParanoid" id="A0A177D1U4"/>
<evidence type="ECO:0000313" key="3">
    <source>
        <dbReference type="Proteomes" id="UP000077069"/>
    </source>
</evidence>
<evidence type="ECO:0000313" key="2">
    <source>
        <dbReference type="EMBL" id="OAG13009.1"/>
    </source>
</evidence>
<proteinExistence type="predicted"/>
<gene>
    <name evidence="2" type="ORF">CC84DRAFT_175002</name>
</gene>
<name>A0A177D1U4_9PLEO</name>
<dbReference type="GeneID" id="28768942"/>
<reference evidence="2 3" key="1">
    <citation type="submission" date="2016-05" db="EMBL/GenBank/DDBJ databases">
        <title>Comparative analysis of secretome profiles of manganese(II)-oxidizing ascomycete fungi.</title>
        <authorList>
            <consortium name="DOE Joint Genome Institute"/>
            <person name="Zeiner C.A."/>
            <person name="Purvine S.O."/>
            <person name="Zink E.M."/>
            <person name="Wu S."/>
            <person name="Pasa-Tolic L."/>
            <person name="Chaput D.L."/>
            <person name="Haridas S."/>
            <person name="Grigoriev I.V."/>
            <person name="Santelli C.M."/>
            <person name="Hansel C.M."/>
        </authorList>
    </citation>
    <scope>NUCLEOTIDE SEQUENCE [LARGE SCALE GENOMIC DNA]</scope>
    <source>
        <strain evidence="2 3">AP3s5-JAC2a</strain>
    </source>
</reference>
<sequence>MGMRWRKKRLPAVVAITPLRERQATARRQFLRLGISSFHLGILARGLSSPGWWRRKRSPSWQPDIAFAQVARAPSSSVDHRGRVRAPAGKHSEIGSLDDKRGAVAALSVIFACNSGSVSSDG</sequence>
<feature type="region of interest" description="Disordered" evidence="1">
    <location>
        <begin position="72"/>
        <end position="93"/>
    </location>
</feature>
<organism evidence="2 3">
    <name type="scientific">Paraphaeosphaeria sporulosa</name>
    <dbReference type="NCBI Taxonomy" id="1460663"/>
    <lineage>
        <taxon>Eukaryota</taxon>
        <taxon>Fungi</taxon>
        <taxon>Dikarya</taxon>
        <taxon>Ascomycota</taxon>
        <taxon>Pezizomycotina</taxon>
        <taxon>Dothideomycetes</taxon>
        <taxon>Pleosporomycetidae</taxon>
        <taxon>Pleosporales</taxon>
        <taxon>Massarineae</taxon>
        <taxon>Didymosphaeriaceae</taxon>
        <taxon>Paraphaeosphaeria</taxon>
    </lineage>
</organism>
<accession>A0A177D1U4</accession>
<evidence type="ECO:0000256" key="1">
    <source>
        <dbReference type="SAM" id="MobiDB-lite"/>
    </source>
</evidence>
<protein>
    <submittedName>
        <fullName evidence="2">Uncharacterized protein</fullName>
    </submittedName>
</protein>
<keyword evidence="3" id="KW-1185">Reference proteome</keyword>
<dbReference type="Proteomes" id="UP000077069">
    <property type="component" value="Unassembled WGS sequence"/>
</dbReference>
<dbReference type="AlphaFoldDB" id="A0A177D1U4"/>
<dbReference type="RefSeq" id="XP_018043374.1">
    <property type="nucleotide sequence ID" value="XM_018185456.1"/>
</dbReference>